<sequence length="216" mass="24286">MKTNDRHSYTKSSGISVEDKQILEKINLNVPENAFLTLMGPSGSGKSTLLRLIASLITPTTGTIKYQGRPQSQWAKPQYRQAVSYSVQQPTLFGETVQDNLAFPFIIRNLDFDRSRAESALDQVDLVPQRLKATINSLSGEEKQRVALVRNLLFLPQVLLLDEVTTRLDSATKSCIHKLLAHYHEQGLNIFWVTHDESEIQAADQFLLIKVGHLEA</sequence>
<proteinExistence type="predicted"/>
<accession>A0A850RBV7</accession>
<keyword evidence="3" id="KW-0997">Cell inner membrane</keyword>
<evidence type="ECO:0000256" key="4">
    <source>
        <dbReference type="ARBA" id="ARBA00022592"/>
    </source>
</evidence>
<keyword evidence="4" id="KW-0592">Phosphate transport</keyword>
<dbReference type="SUPFAM" id="SSF52540">
    <property type="entry name" value="P-loop containing nucleoside triphosphate hydrolases"/>
    <property type="match status" value="1"/>
</dbReference>
<dbReference type="GO" id="GO:0022857">
    <property type="term" value="F:transmembrane transporter activity"/>
    <property type="evidence" value="ECO:0007669"/>
    <property type="project" value="UniProtKB-ARBA"/>
</dbReference>
<dbReference type="InterPro" id="IPR003439">
    <property type="entry name" value="ABC_transporter-like_ATP-bd"/>
</dbReference>
<dbReference type="GO" id="GO:0016887">
    <property type="term" value="F:ATP hydrolysis activity"/>
    <property type="evidence" value="ECO:0007669"/>
    <property type="project" value="InterPro"/>
</dbReference>
<keyword evidence="1" id="KW-0813">Transport</keyword>
<dbReference type="CDD" id="cd03225">
    <property type="entry name" value="ABC_cobalt_CbiO_domain1"/>
    <property type="match status" value="1"/>
</dbReference>
<dbReference type="PANTHER" id="PTHR43423:SF12">
    <property type="entry name" value="IRON EXPORT ATP-BINDING PROTEIN FETA-RELATED"/>
    <property type="match status" value="1"/>
</dbReference>
<keyword evidence="6 10" id="KW-0067">ATP-binding</keyword>
<evidence type="ECO:0000313" key="10">
    <source>
        <dbReference type="EMBL" id="NVY96278.1"/>
    </source>
</evidence>
<keyword evidence="11" id="KW-1185">Reference proteome</keyword>
<organism evidence="10 11">
    <name type="scientific">Bombilactobacillus apium</name>
    <dbReference type="NCBI Taxonomy" id="2675299"/>
    <lineage>
        <taxon>Bacteria</taxon>
        <taxon>Bacillati</taxon>
        <taxon>Bacillota</taxon>
        <taxon>Bacilli</taxon>
        <taxon>Lactobacillales</taxon>
        <taxon>Lactobacillaceae</taxon>
        <taxon>Bombilactobacillus</taxon>
    </lineage>
</organism>
<keyword evidence="5" id="KW-0547">Nucleotide-binding</keyword>
<dbReference type="AlphaFoldDB" id="A0A850RBV7"/>
<evidence type="ECO:0000259" key="9">
    <source>
        <dbReference type="PROSITE" id="PS50893"/>
    </source>
</evidence>
<keyword evidence="2" id="KW-1003">Cell membrane</keyword>
<evidence type="ECO:0000256" key="7">
    <source>
        <dbReference type="ARBA" id="ARBA00022967"/>
    </source>
</evidence>
<comment type="caution">
    <text evidence="10">The sequence shown here is derived from an EMBL/GenBank/DDBJ whole genome shotgun (WGS) entry which is preliminary data.</text>
</comment>
<dbReference type="InterPro" id="IPR027417">
    <property type="entry name" value="P-loop_NTPase"/>
</dbReference>
<keyword evidence="8" id="KW-0472">Membrane</keyword>
<dbReference type="GO" id="GO:0006817">
    <property type="term" value="P:phosphate ion transport"/>
    <property type="evidence" value="ECO:0007669"/>
    <property type="project" value="UniProtKB-KW"/>
</dbReference>
<dbReference type="InterPro" id="IPR003593">
    <property type="entry name" value="AAA+_ATPase"/>
</dbReference>
<evidence type="ECO:0000256" key="2">
    <source>
        <dbReference type="ARBA" id="ARBA00022475"/>
    </source>
</evidence>
<evidence type="ECO:0000256" key="5">
    <source>
        <dbReference type="ARBA" id="ARBA00022741"/>
    </source>
</evidence>
<dbReference type="PROSITE" id="PS50893">
    <property type="entry name" value="ABC_TRANSPORTER_2"/>
    <property type="match status" value="1"/>
</dbReference>
<evidence type="ECO:0000313" key="11">
    <source>
        <dbReference type="Proteomes" id="UP000563523"/>
    </source>
</evidence>
<dbReference type="PANTHER" id="PTHR43423">
    <property type="entry name" value="ABC TRANSPORTER I FAMILY MEMBER 17"/>
    <property type="match status" value="1"/>
</dbReference>
<dbReference type="Gene3D" id="3.40.50.300">
    <property type="entry name" value="P-loop containing nucleotide triphosphate hydrolases"/>
    <property type="match status" value="1"/>
</dbReference>
<dbReference type="GO" id="GO:0005524">
    <property type="term" value="F:ATP binding"/>
    <property type="evidence" value="ECO:0007669"/>
    <property type="project" value="UniProtKB-KW"/>
</dbReference>
<evidence type="ECO:0000256" key="6">
    <source>
        <dbReference type="ARBA" id="ARBA00022840"/>
    </source>
</evidence>
<dbReference type="EMBL" id="JABZEC010000003">
    <property type="protein sequence ID" value="NVY96278.1"/>
    <property type="molecule type" value="Genomic_DNA"/>
</dbReference>
<feature type="domain" description="ABC transporter" evidence="9">
    <location>
        <begin position="1"/>
        <end position="216"/>
    </location>
</feature>
<name>A0A850RBV7_9LACO</name>
<dbReference type="InterPro" id="IPR015856">
    <property type="entry name" value="ABC_transpr_CbiO/EcfA_su"/>
</dbReference>
<evidence type="ECO:0000256" key="3">
    <source>
        <dbReference type="ARBA" id="ARBA00022519"/>
    </source>
</evidence>
<evidence type="ECO:0000256" key="8">
    <source>
        <dbReference type="ARBA" id="ARBA00023136"/>
    </source>
</evidence>
<gene>
    <name evidence="10" type="ORF">HU830_03680</name>
</gene>
<dbReference type="GO" id="GO:0016020">
    <property type="term" value="C:membrane"/>
    <property type="evidence" value="ECO:0007669"/>
    <property type="project" value="InterPro"/>
</dbReference>
<protein>
    <submittedName>
        <fullName evidence="10">ATP-binding cassette domain-containing protein</fullName>
    </submittedName>
</protein>
<keyword evidence="7" id="KW-1278">Translocase</keyword>
<reference evidence="10 11" key="1">
    <citation type="submission" date="2020-06" db="EMBL/GenBank/DDBJ databases">
        <authorList>
            <person name="Kang J."/>
        </authorList>
    </citation>
    <scope>NUCLEOTIDE SEQUENCE [LARGE SCALE GENOMIC DNA]</scope>
    <source>
        <strain evidence="10 11">DCY120</strain>
    </source>
</reference>
<evidence type="ECO:0000256" key="1">
    <source>
        <dbReference type="ARBA" id="ARBA00022448"/>
    </source>
</evidence>
<dbReference type="Proteomes" id="UP000563523">
    <property type="component" value="Unassembled WGS sequence"/>
</dbReference>
<dbReference type="SMART" id="SM00382">
    <property type="entry name" value="AAA"/>
    <property type="match status" value="1"/>
</dbReference>
<dbReference type="Pfam" id="PF00005">
    <property type="entry name" value="ABC_tran"/>
    <property type="match status" value="1"/>
</dbReference>